<feature type="transmembrane region" description="Helical" evidence="1">
    <location>
        <begin position="48"/>
        <end position="70"/>
    </location>
</feature>
<accession>A0A250XJB7</accession>
<dbReference type="Pfam" id="PF12400">
    <property type="entry name" value="STIMATE"/>
    <property type="match status" value="1"/>
</dbReference>
<keyword evidence="3" id="KW-1185">Reference proteome</keyword>
<gene>
    <name evidence="2" type="ORF">CEUSTIGMA_g10593.t1</name>
</gene>
<evidence type="ECO:0000313" key="2">
    <source>
        <dbReference type="EMBL" id="GAX83167.1"/>
    </source>
</evidence>
<keyword evidence="1" id="KW-0472">Membrane</keyword>
<dbReference type="PANTHER" id="PTHR31735">
    <property type="entry name" value="VACUOLAR MEMBRANE PROTEIN YPL162C"/>
    <property type="match status" value="1"/>
</dbReference>
<keyword evidence="1" id="KW-0812">Transmembrane</keyword>
<dbReference type="GO" id="GO:0016020">
    <property type="term" value="C:membrane"/>
    <property type="evidence" value="ECO:0007669"/>
    <property type="project" value="TreeGrafter"/>
</dbReference>
<dbReference type="STRING" id="1157962.A0A250XJB7"/>
<dbReference type="Proteomes" id="UP000232323">
    <property type="component" value="Unassembled WGS sequence"/>
</dbReference>
<feature type="transmembrane region" description="Helical" evidence="1">
    <location>
        <begin position="121"/>
        <end position="140"/>
    </location>
</feature>
<reference evidence="2 3" key="1">
    <citation type="submission" date="2017-08" db="EMBL/GenBank/DDBJ databases">
        <title>Acidophilic green algal genome provides insights into adaptation to an acidic environment.</title>
        <authorList>
            <person name="Hirooka S."/>
            <person name="Hirose Y."/>
            <person name="Kanesaki Y."/>
            <person name="Higuchi S."/>
            <person name="Fujiwara T."/>
            <person name="Onuma R."/>
            <person name="Era A."/>
            <person name="Ohbayashi R."/>
            <person name="Uzuka A."/>
            <person name="Nozaki H."/>
            <person name="Yoshikawa H."/>
            <person name="Miyagishima S.Y."/>
        </authorList>
    </citation>
    <scope>NUCLEOTIDE SEQUENCE [LARGE SCALE GENOMIC DNA]</scope>
    <source>
        <strain evidence="2 3">NIES-2499</strain>
    </source>
</reference>
<feature type="transmembrane region" description="Helical" evidence="1">
    <location>
        <begin position="233"/>
        <end position="253"/>
    </location>
</feature>
<name>A0A250XJB7_9CHLO</name>
<dbReference type="OrthoDB" id="431202at2759"/>
<evidence type="ECO:0000313" key="3">
    <source>
        <dbReference type="Proteomes" id="UP000232323"/>
    </source>
</evidence>
<feature type="transmembrane region" description="Helical" evidence="1">
    <location>
        <begin position="191"/>
        <end position="213"/>
    </location>
</feature>
<comment type="caution">
    <text evidence="2">The sequence shown here is derived from an EMBL/GenBank/DDBJ whole genome shotgun (WGS) entry which is preliminary data.</text>
</comment>
<dbReference type="EMBL" id="BEGY01000093">
    <property type="protein sequence ID" value="GAX83167.1"/>
    <property type="molecule type" value="Genomic_DNA"/>
</dbReference>
<sequence>MESSNVSTSSAATLYNRPSIVNISPSPVLQASKVESASSGTLKECMLISGWVAMSAQLVLLAVVITALTIKRHRERPKRPWIIWLLDILKQACSGAAGHTVGMIVAMVAHRASQGASECGWYFVVYFADCSLGITLAISFHKLTNILARHYSQKGRDNWGSTDYEKPWWDALVEIGNYGDPPSYRKWAIQVCFWVINVVTARLIVGLVIYINIPALQQLTLSLDQRFQGRPGTYLFTVMVGIPVFINIGQAWIQDQVLKWRIRKHHPSSKAELSVSMVPGQEPEAVALTLQMDGSTLSGLRKEK</sequence>
<evidence type="ECO:0000256" key="1">
    <source>
        <dbReference type="SAM" id="Phobius"/>
    </source>
</evidence>
<dbReference type="AlphaFoldDB" id="A0A250XJB7"/>
<protein>
    <submittedName>
        <fullName evidence="2">Uncharacterized protein</fullName>
    </submittedName>
</protein>
<dbReference type="InterPro" id="IPR022127">
    <property type="entry name" value="STIMATE/YPL162C"/>
</dbReference>
<dbReference type="PANTHER" id="PTHR31735:SF1">
    <property type="entry name" value="VACUOLAR MEMBRANE PROTEIN YPL162C"/>
    <property type="match status" value="1"/>
</dbReference>
<proteinExistence type="predicted"/>
<organism evidence="2 3">
    <name type="scientific">Chlamydomonas eustigma</name>
    <dbReference type="NCBI Taxonomy" id="1157962"/>
    <lineage>
        <taxon>Eukaryota</taxon>
        <taxon>Viridiplantae</taxon>
        <taxon>Chlorophyta</taxon>
        <taxon>core chlorophytes</taxon>
        <taxon>Chlorophyceae</taxon>
        <taxon>CS clade</taxon>
        <taxon>Chlamydomonadales</taxon>
        <taxon>Chlamydomonadaceae</taxon>
        <taxon>Chlamydomonas</taxon>
    </lineage>
</organism>
<keyword evidence="1" id="KW-1133">Transmembrane helix</keyword>
<feature type="transmembrane region" description="Helical" evidence="1">
    <location>
        <begin position="82"/>
        <end position="109"/>
    </location>
</feature>